<gene>
    <name evidence="1" type="ORF">TCEB3V08_LOCUS5203</name>
</gene>
<sequence length="148" mass="17471">MVNFEAYNFLITKSKLQFYSSKLVIIETLINALNMPNRRLRSINSTVHISSERPEITHTNKCFYEEITIDESLMKFKRPLVFVQYNPSKRTLLYNLVKYLNKAATEGKKRKPTLFGFHSIIEFIIKLICYKTLVLKHILFTTLFNKIT</sequence>
<evidence type="ECO:0000313" key="1">
    <source>
        <dbReference type="EMBL" id="CAD7399800.1"/>
    </source>
</evidence>
<reference evidence="1" key="1">
    <citation type="submission" date="2020-11" db="EMBL/GenBank/DDBJ databases">
        <authorList>
            <person name="Tran Van P."/>
        </authorList>
    </citation>
    <scope>NUCLEOTIDE SEQUENCE</scope>
</reference>
<dbReference type="AlphaFoldDB" id="A0A7R9CNX7"/>
<accession>A0A7R9CNX7</accession>
<organism evidence="1">
    <name type="scientific">Timema cristinae</name>
    <name type="common">Walking stick</name>
    <dbReference type="NCBI Taxonomy" id="61476"/>
    <lineage>
        <taxon>Eukaryota</taxon>
        <taxon>Metazoa</taxon>
        <taxon>Ecdysozoa</taxon>
        <taxon>Arthropoda</taxon>
        <taxon>Hexapoda</taxon>
        <taxon>Insecta</taxon>
        <taxon>Pterygota</taxon>
        <taxon>Neoptera</taxon>
        <taxon>Polyneoptera</taxon>
        <taxon>Phasmatodea</taxon>
        <taxon>Timematodea</taxon>
        <taxon>Timematoidea</taxon>
        <taxon>Timematidae</taxon>
        <taxon>Timema</taxon>
    </lineage>
</organism>
<dbReference type="EMBL" id="OC317935">
    <property type="protein sequence ID" value="CAD7399800.1"/>
    <property type="molecule type" value="Genomic_DNA"/>
</dbReference>
<name>A0A7R9CNX7_TIMCR</name>
<proteinExistence type="predicted"/>
<protein>
    <submittedName>
        <fullName evidence="1">Uncharacterized protein</fullName>
    </submittedName>
</protein>